<organism evidence="1 2">
    <name type="scientific">Candidatus Vampirococcus lugosii</name>
    <dbReference type="NCBI Taxonomy" id="2789015"/>
    <lineage>
        <taxon>Bacteria</taxon>
        <taxon>Candidatus Absconditibacteriota</taxon>
        <taxon>Vampirococcus</taxon>
    </lineage>
</organism>
<dbReference type="Proteomes" id="UP000680365">
    <property type="component" value="Unassembled WGS sequence"/>
</dbReference>
<protein>
    <recommendedName>
        <fullName evidence="3">Glycosyltransferase</fullName>
    </recommendedName>
</protein>
<comment type="caution">
    <text evidence="1">The sequence shown here is derived from an EMBL/GenBank/DDBJ whole genome shotgun (WGS) entry which is preliminary data.</text>
</comment>
<evidence type="ECO:0000313" key="2">
    <source>
        <dbReference type="Proteomes" id="UP000680365"/>
    </source>
</evidence>
<proteinExistence type="predicted"/>
<evidence type="ECO:0008006" key="3">
    <source>
        <dbReference type="Google" id="ProtNLM"/>
    </source>
</evidence>
<gene>
    <name evidence="1" type="ORF">VAMP_428n11</name>
</gene>
<dbReference type="RefSeq" id="WP_213349833.1">
    <property type="nucleotide sequence ID" value="NZ_JAEDAM010000088.1"/>
</dbReference>
<name>A0ABS5QMN0_9BACT</name>
<dbReference type="EMBL" id="JAEDAM010000088">
    <property type="protein sequence ID" value="MBS8122403.1"/>
    <property type="molecule type" value="Genomic_DNA"/>
</dbReference>
<keyword evidence="2" id="KW-1185">Reference proteome</keyword>
<sequence length="77" mass="8838">MKKTLHLIDSMGLGGAQTVVKGIFEKQKDNSNIFLYALRKRDINIKINHQNIFINNSKNKFSYNDIVIKSLSINKKS</sequence>
<reference evidence="1 2" key="1">
    <citation type="journal article" date="2021" name="Nat. Commun.">
        <title>Reductive evolution and unique predatory mode in the CPR bacterium Vampirococcus lugosii.</title>
        <authorList>
            <person name="Moreira D."/>
            <person name="Zivanovic Y."/>
            <person name="Lopez-Archilla A.I."/>
            <person name="Iniesto M."/>
            <person name="Lopez-Garcia P."/>
        </authorList>
    </citation>
    <scope>NUCLEOTIDE SEQUENCE [LARGE SCALE GENOMIC DNA]</scope>
    <source>
        <strain evidence="1">Chiprana</strain>
    </source>
</reference>
<accession>A0ABS5QMN0</accession>
<evidence type="ECO:0000313" key="1">
    <source>
        <dbReference type="EMBL" id="MBS8122403.1"/>
    </source>
</evidence>